<gene>
    <name evidence="2" type="ORF">ETSY2_27605</name>
</gene>
<accession>W4M3A1</accession>
<keyword evidence="3" id="KW-1185">Reference proteome</keyword>
<proteinExistence type="predicted"/>
<dbReference type="Gene3D" id="1.10.10.60">
    <property type="entry name" value="Homeodomain-like"/>
    <property type="match status" value="1"/>
</dbReference>
<reference evidence="2 3" key="1">
    <citation type="journal article" date="2014" name="Nature">
        <title>An environmental bacterial taxon with a large and distinct metabolic repertoire.</title>
        <authorList>
            <person name="Wilson M.C."/>
            <person name="Mori T."/>
            <person name="Ruckert C."/>
            <person name="Uria A.R."/>
            <person name="Helf M.J."/>
            <person name="Takada K."/>
            <person name="Gernert C."/>
            <person name="Steffens U.A."/>
            <person name="Heycke N."/>
            <person name="Schmitt S."/>
            <person name="Rinke C."/>
            <person name="Helfrich E.J."/>
            <person name="Brachmann A.O."/>
            <person name="Gurgui C."/>
            <person name="Wakimoto T."/>
            <person name="Kracht M."/>
            <person name="Crusemann M."/>
            <person name="Hentschel U."/>
            <person name="Abe I."/>
            <person name="Matsunaga S."/>
            <person name="Kalinowski J."/>
            <person name="Takeyama H."/>
            <person name="Piel J."/>
        </authorList>
    </citation>
    <scope>NUCLEOTIDE SEQUENCE [LARGE SCALE GENOMIC DNA]</scope>
    <source>
        <strain evidence="3">TSY2</strain>
    </source>
</reference>
<evidence type="ECO:0000256" key="1">
    <source>
        <dbReference type="SAM" id="MobiDB-lite"/>
    </source>
</evidence>
<protein>
    <submittedName>
        <fullName evidence="2">Uncharacterized protein</fullName>
    </submittedName>
</protein>
<feature type="compositionally biased region" description="Basic and acidic residues" evidence="1">
    <location>
        <begin position="66"/>
        <end position="80"/>
    </location>
</feature>
<sequence>MNDGARVLQWAQQNGYTLTWLAGKLGYSRQRLSVALHRNDMSLALCKALFEQFHVRITPFRKVRWERDGKRKKPVGERGRTPGAGRGARQSKLDPHDEAIAGRLAEGASYREIAKLYGTTPSNVHDWLKKRGLK</sequence>
<name>W4M3A1_9BACT</name>
<comment type="caution">
    <text evidence="2">The sequence shown here is derived from an EMBL/GenBank/DDBJ whole genome shotgun (WGS) entry which is preliminary data.</text>
</comment>
<evidence type="ECO:0000313" key="3">
    <source>
        <dbReference type="Proteomes" id="UP000019140"/>
    </source>
</evidence>
<evidence type="ECO:0000313" key="2">
    <source>
        <dbReference type="EMBL" id="ETX04658.1"/>
    </source>
</evidence>
<organism evidence="2 3">
    <name type="scientific">Candidatus Entotheonella gemina</name>
    <dbReference type="NCBI Taxonomy" id="1429439"/>
    <lineage>
        <taxon>Bacteria</taxon>
        <taxon>Pseudomonadati</taxon>
        <taxon>Nitrospinota/Tectimicrobiota group</taxon>
        <taxon>Candidatus Tectimicrobiota</taxon>
        <taxon>Candidatus Entotheonellia</taxon>
        <taxon>Candidatus Entotheonellales</taxon>
        <taxon>Candidatus Entotheonellaceae</taxon>
        <taxon>Candidatus Entotheonella</taxon>
    </lineage>
</organism>
<feature type="region of interest" description="Disordered" evidence="1">
    <location>
        <begin position="66"/>
        <end position="97"/>
    </location>
</feature>
<dbReference type="AlphaFoldDB" id="W4M3A1"/>
<dbReference type="HOGENOM" id="CLU_153723_0_0_7"/>
<dbReference type="Proteomes" id="UP000019140">
    <property type="component" value="Unassembled WGS sequence"/>
</dbReference>
<dbReference type="EMBL" id="AZHX01001166">
    <property type="protein sequence ID" value="ETX04658.1"/>
    <property type="molecule type" value="Genomic_DNA"/>
</dbReference>